<keyword evidence="3 8" id="KW-0812">Transmembrane</keyword>
<dbReference type="PANTHER" id="PTHR21143:SF104">
    <property type="entry name" value="GUSTATORY RECEPTOR 8A-RELATED"/>
    <property type="match status" value="1"/>
</dbReference>
<dbReference type="GO" id="GO:0008049">
    <property type="term" value="P:male courtship behavior"/>
    <property type="evidence" value="ECO:0000318"/>
    <property type="project" value="GO_Central"/>
</dbReference>
<comment type="caution">
    <text evidence="8">Lacks conserved residue(s) required for the propagation of feature annotation.</text>
</comment>
<feature type="transmembrane region" description="Helical" evidence="8">
    <location>
        <begin position="227"/>
        <end position="251"/>
    </location>
</feature>
<evidence type="ECO:0000256" key="4">
    <source>
        <dbReference type="ARBA" id="ARBA00022989"/>
    </source>
</evidence>
<evidence type="ECO:0000313" key="9">
    <source>
        <dbReference type="EMBL" id="EEZ99386.1"/>
    </source>
</evidence>
<keyword evidence="2 8" id="KW-1003">Cell membrane</keyword>
<dbReference type="GO" id="GO:0007635">
    <property type="term" value="P:chemosensory behavior"/>
    <property type="evidence" value="ECO:0000318"/>
    <property type="project" value="GO_Central"/>
</dbReference>
<dbReference type="GO" id="GO:0043025">
    <property type="term" value="C:neuronal cell body"/>
    <property type="evidence" value="ECO:0000318"/>
    <property type="project" value="GO_Central"/>
</dbReference>
<keyword evidence="4 8" id="KW-1133">Transmembrane helix</keyword>
<gene>
    <name evidence="9" type="primary">AUGUSTUS-3.0.2_30240</name>
    <name evidence="9" type="ORF">TcasGA2_TC030240</name>
</gene>
<evidence type="ECO:0000256" key="1">
    <source>
        <dbReference type="ARBA" id="ARBA00004651"/>
    </source>
</evidence>
<evidence type="ECO:0000256" key="5">
    <source>
        <dbReference type="ARBA" id="ARBA00023136"/>
    </source>
</evidence>
<accession>D6WBU1</accession>
<dbReference type="OMA" id="PAIDIVY"/>
<evidence type="ECO:0000313" key="10">
    <source>
        <dbReference type="Proteomes" id="UP000007266"/>
    </source>
</evidence>
<evidence type="ECO:0000256" key="7">
    <source>
        <dbReference type="ARBA" id="ARBA00023224"/>
    </source>
</evidence>
<feature type="transmembrane region" description="Helical" evidence="8">
    <location>
        <begin position="37"/>
        <end position="56"/>
    </location>
</feature>
<comment type="subcellular location">
    <subcellularLocation>
        <location evidence="1 8">Cell membrane</location>
        <topology evidence="1 8">Multi-pass membrane protein</topology>
    </subcellularLocation>
</comment>
<keyword evidence="5 8" id="KW-0472">Membrane</keyword>
<feature type="transmembrane region" description="Helical" evidence="8">
    <location>
        <begin position="263"/>
        <end position="282"/>
    </location>
</feature>
<keyword evidence="7 8" id="KW-0807">Transducer</keyword>
<name>D6WBU1_TRICA</name>
<evidence type="ECO:0000256" key="3">
    <source>
        <dbReference type="ARBA" id="ARBA00022692"/>
    </source>
</evidence>
<feature type="transmembrane region" description="Helical" evidence="8">
    <location>
        <begin position="341"/>
        <end position="361"/>
    </location>
</feature>
<proteinExistence type="inferred from homology"/>
<reference evidence="9 10" key="2">
    <citation type="journal article" date="2010" name="Nucleic Acids Res.">
        <title>BeetleBase in 2010: revisions to provide comprehensive genomic information for Tribolium castaneum.</title>
        <authorList>
            <person name="Kim H.S."/>
            <person name="Murphy T."/>
            <person name="Xia J."/>
            <person name="Caragea D."/>
            <person name="Park Y."/>
            <person name="Beeman R.W."/>
            <person name="Lorenzen M.D."/>
            <person name="Butcher S."/>
            <person name="Manak J.R."/>
            <person name="Brown S.J."/>
        </authorList>
    </citation>
    <scope>GENOME REANNOTATION</scope>
    <source>
        <strain evidence="9 10">Georgia GA2</strain>
    </source>
</reference>
<evidence type="ECO:0000256" key="2">
    <source>
        <dbReference type="ARBA" id="ARBA00022475"/>
    </source>
</evidence>
<organism evidence="9 10">
    <name type="scientific">Tribolium castaneum</name>
    <name type="common">Red flour beetle</name>
    <dbReference type="NCBI Taxonomy" id="7070"/>
    <lineage>
        <taxon>Eukaryota</taxon>
        <taxon>Metazoa</taxon>
        <taxon>Ecdysozoa</taxon>
        <taxon>Arthropoda</taxon>
        <taxon>Hexapoda</taxon>
        <taxon>Insecta</taxon>
        <taxon>Pterygota</taxon>
        <taxon>Neoptera</taxon>
        <taxon>Endopterygota</taxon>
        <taxon>Coleoptera</taxon>
        <taxon>Polyphaga</taxon>
        <taxon>Cucujiformia</taxon>
        <taxon>Tenebrionidae</taxon>
        <taxon>Tenebrionidae incertae sedis</taxon>
        <taxon>Tribolium</taxon>
    </lineage>
</organism>
<evidence type="ECO:0000256" key="6">
    <source>
        <dbReference type="ARBA" id="ARBA00023170"/>
    </source>
</evidence>
<comment type="similarity">
    <text evidence="8">Belongs to the insect chemoreceptor superfamily. Gustatory receptor (GR) family.</text>
</comment>
<dbReference type="STRING" id="7070.D6WBU1"/>
<dbReference type="PANTHER" id="PTHR21143">
    <property type="entry name" value="INVERTEBRATE GUSTATORY RECEPTOR"/>
    <property type="match status" value="1"/>
</dbReference>
<dbReference type="GO" id="GO:0050909">
    <property type="term" value="P:sensory perception of taste"/>
    <property type="evidence" value="ECO:0007669"/>
    <property type="project" value="InterPro"/>
</dbReference>
<dbReference type="Pfam" id="PF08395">
    <property type="entry name" value="7tm_7"/>
    <property type="match status" value="1"/>
</dbReference>
<comment type="function">
    <text evidence="8">Gustatory receptor which mediates acceptance or avoidance behavior, depending on its substrates.</text>
</comment>
<dbReference type="GO" id="GO:0005886">
    <property type="term" value="C:plasma membrane"/>
    <property type="evidence" value="ECO:0007669"/>
    <property type="project" value="UniProtKB-SubCell"/>
</dbReference>
<feature type="transmembrane region" description="Helical" evidence="8">
    <location>
        <begin position="125"/>
        <end position="144"/>
    </location>
</feature>
<keyword evidence="6 8" id="KW-0675">Receptor</keyword>
<dbReference type="GO" id="GO:0030424">
    <property type="term" value="C:axon"/>
    <property type="evidence" value="ECO:0000318"/>
    <property type="project" value="GO_Central"/>
</dbReference>
<feature type="transmembrane region" description="Helical" evidence="8">
    <location>
        <begin position="156"/>
        <end position="177"/>
    </location>
</feature>
<dbReference type="InterPro" id="IPR013604">
    <property type="entry name" value="7TM_chemorcpt"/>
</dbReference>
<reference evidence="9 10" key="1">
    <citation type="journal article" date="2008" name="Nature">
        <title>The genome of the model beetle and pest Tribolium castaneum.</title>
        <authorList>
            <consortium name="Tribolium Genome Sequencing Consortium"/>
            <person name="Richards S."/>
            <person name="Gibbs R.A."/>
            <person name="Weinstock G.M."/>
            <person name="Brown S.J."/>
            <person name="Denell R."/>
            <person name="Beeman R.W."/>
            <person name="Gibbs R."/>
            <person name="Beeman R.W."/>
            <person name="Brown S.J."/>
            <person name="Bucher G."/>
            <person name="Friedrich M."/>
            <person name="Grimmelikhuijzen C.J."/>
            <person name="Klingler M."/>
            <person name="Lorenzen M."/>
            <person name="Richards S."/>
            <person name="Roth S."/>
            <person name="Schroder R."/>
            <person name="Tautz D."/>
            <person name="Zdobnov E.M."/>
            <person name="Muzny D."/>
            <person name="Gibbs R.A."/>
            <person name="Weinstock G.M."/>
            <person name="Attaway T."/>
            <person name="Bell S."/>
            <person name="Buhay C.J."/>
            <person name="Chandrabose M.N."/>
            <person name="Chavez D."/>
            <person name="Clerk-Blankenburg K.P."/>
            <person name="Cree A."/>
            <person name="Dao M."/>
            <person name="Davis C."/>
            <person name="Chacko J."/>
            <person name="Dinh H."/>
            <person name="Dugan-Rocha S."/>
            <person name="Fowler G."/>
            <person name="Garner T.T."/>
            <person name="Garnes J."/>
            <person name="Gnirke A."/>
            <person name="Hawes A."/>
            <person name="Hernandez J."/>
            <person name="Hines S."/>
            <person name="Holder M."/>
            <person name="Hume J."/>
            <person name="Jhangiani S.N."/>
            <person name="Joshi V."/>
            <person name="Khan Z.M."/>
            <person name="Jackson L."/>
            <person name="Kovar C."/>
            <person name="Kowis A."/>
            <person name="Lee S."/>
            <person name="Lewis L.R."/>
            <person name="Margolis J."/>
            <person name="Morgan M."/>
            <person name="Nazareth L.V."/>
            <person name="Nguyen N."/>
            <person name="Okwuonu G."/>
            <person name="Parker D."/>
            <person name="Richards S."/>
            <person name="Ruiz S.J."/>
            <person name="Santibanez J."/>
            <person name="Savard J."/>
            <person name="Scherer S.E."/>
            <person name="Schneider B."/>
            <person name="Sodergren E."/>
            <person name="Tautz D."/>
            <person name="Vattahil S."/>
            <person name="Villasana D."/>
            <person name="White C.S."/>
            <person name="Wright R."/>
            <person name="Park Y."/>
            <person name="Beeman R.W."/>
            <person name="Lord J."/>
            <person name="Oppert B."/>
            <person name="Lorenzen M."/>
            <person name="Brown S."/>
            <person name="Wang L."/>
            <person name="Savard J."/>
            <person name="Tautz D."/>
            <person name="Richards S."/>
            <person name="Weinstock G."/>
            <person name="Gibbs R.A."/>
            <person name="Liu Y."/>
            <person name="Worley K."/>
            <person name="Weinstock G."/>
            <person name="Elsik C.G."/>
            <person name="Reese J.T."/>
            <person name="Elhaik E."/>
            <person name="Landan G."/>
            <person name="Graur D."/>
            <person name="Arensburger P."/>
            <person name="Atkinson P."/>
            <person name="Beeman R.W."/>
            <person name="Beidler J."/>
            <person name="Brown S.J."/>
            <person name="Demuth J.P."/>
            <person name="Drury D.W."/>
            <person name="Du Y.Z."/>
            <person name="Fujiwara H."/>
            <person name="Lorenzen M."/>
            <person name="Maselli V."/>
            <person name="Osanai M."/>
            <person name="Park Y."/>
            <person name="Robertson H.M."/>
            <person name="Tu Z."/>
            <person name="Wang J.J."/>
            <person name="Wang S."/>
            <person name="Richards S."/>
            <person name="Song H."/>
            <person name="Zhang L."/>
            <person name="Sodergren E."/>
            <person name="Werner D."/>
            <person name="Stanke M."/>
            <person name="Morgenstern B."/>
            <person name="Solovyev V."/>
            <person name="Kosarev P."/>
            <person name="Brown G."/>
            <person name="Chen H.C."/>
            <person name="Ermolaeva O."/>
            <person name="Hlavina W."/>
            <person name="Kapustin Y."/>
            <person name="Kiryutin B."/>
            <person name="Kitts P."/>
            <person name="Maglott D."/>
            <person name="Pruitt K."/>
            <person name="Sapojnikov V."/>
            <person name="Souvorov A."/>
            <person name="Mackey A.J."/>
            <person name="Waterhouse R.M."/>
            <person name="Wyder S."/>
            <person name="Zdobnov E.M."/>
            <person name="Zdobnov E.M."/>
            <person name="Wyder S."/>
            <person name="Kriventseva E.V."/>
            <person name="Kadowaki T."/>
            <person name="Bork P."/>
            <person name="Aranda M."/>
            <person name="Bao R."/>
            <person name="Beermann A."/>
            <person name="Berns N."/>
            <person name="Bolognesi R."/>
            <person name="Bonneton F."/>
            <person name="Bopp D."/>
            <person name="Brown S.J."/>
            <person name="Bucher G."/>
            <person name="Butts T."/>
            <person name="Chaumot A."/>
            <person name="Denell R.E."/>
            <person name="Ferrier D.E."/>
            <person name="Friedrich M."/>
            <person name="Gordon C.M."/>
            <person name="Jindra M."/>
            <person name="Klingler M."/>
            <person name="Lan Q."/>
            <person name="Lattorff H.M."/>
            <person name="Laudet V."/>
            <person name="von Levetsow C."/>
            <person name="Liu Z."/>
            <person name="Lutz R."/>
            <person name="Lynch J.A."/>
            <person name="da Fonseca R.N."/>
            <person name="Posnien N."/>
            <person name="Reuter R."/>
            <person name="Roth S."/>
            <person name="Savard J."/>
            <person name="Schinko J.B."/>
            <person name="Schmitt C."/>
            <person name="Schoppmeier M."/>
            <person name="Schroder R."/>
            <person name="Shippy T.D."/>
            <person name="Simonnet F."/>
            <person name="Marques-Souza H."/>
            <person name="Tautz D."/>
            <person name="Tomoyasu Y."/>
            <person name="Trauner J."/>
            <person name="Van der Zee M."/>
            <person name="Vervoort M."/>
            <person name="Wittkopp N."/>
            <person name="Wimmer E.A."/>
            <person name="Yang X."/>
            <person name="Jones A.K."/>
            <person name="Sattelle D.B."/>
            <person name="Ebert P.R."/>
            <person name="Nelson D."/>
            <person name="Scott J.G."/>
            <person name="Beeman R.W."/>
            <person name="Muthukrishnan S."/>
            <person name="Kramer K.J."/>
            <person name="Arakane Y."/>
            <person name="Beeman R.W."/>
            <person name="Zhu Q."/>
            <person name="Hogenkamp D."/>
            <person name="Dixit R."/>
            <person name="Oppert B."/>
            <person name="Jiang H."/>
            <person name="Zou Z."/>
            <person name="Marshall J."/>
            <person name="Elpidina E."/>
            <person name="Vinokurov K."/>
            <person name="Oppert C."/>
            <person name="Zou Z."/>
            <person name="Evans J."/>
            <person name="Lu Z."/>
            <person name="Zhao P."/>
            <person name="Sumathipala N."/>
            <person name="Altincicek B."/>
            <person name="Vilcinskas A."/>
            <person name="Williams M."/>
            <person name="Hultmark D."/>
            <person name="Hetru C."/>
            <person name="Jiang H."/>
            <person name="Grimmelikhuijzen C.J."/>
            <person name="Hauser F."/>
            <person name="Cazzamali G."/>
            <person name="Williamson M."/>
            <person name="Park Y."/>
            <person name="Li B."/>
            <person name="Tanaka Y."/>
            <person name="Predel R."/>
            <person name="Neupert S."/>
            <person name="Schachtner J."/>
            <person name="Verleyen P."/>
            <person name="Raible F."/>
            <person name="Bork P."/>
            <person name="Friedrich M."/>
            <person name="Walden K.K."/>
            <person name="Robertson H.M."/>
            <person name="Angeli S."/>
            <person name="Foret S."/>
            <person name="Bucher G."/>
            <person name="Schuetz S."/>
            <person name="Maleszka R."/>
            <person name="Wimmer E.A."/>
            <person name="Beeman R.W."/>
            <person name="Lorenzen M."/>
            <person name="Tomoyasu Y."/>
            <person name="Miller S.C."/>
            <person name="Grossmann D."/>
            <person name="Bucher G."/>
        </authorList>
    </citation>
    <scope>NUCLEOTIDE SEQUENCE [LARGE SCALE GENOMIC DNA]</scope>
    <source>
        <strain evidence="9 10">Georgia GA2</strain>
    </source>
</reference>
<keyword evidence="10" id="KW-1185">Reference proteome</keyword>
<dbReference type="PhylomeDB" id="D6WBU1"/>
<dbReference type="HOGENOM" id="CLU_750827_0_0_1"/>
<dbReference type="EMBL" id="KQ971314">
    <property type="protein sequence ID" value="EEZ99386.1"/>
    <property type="molecule type" value="Genomic_DNA"/>
</dbReference>
<dbReference type="Proteomes" id="UP000007266">
    <property type="component" value="Linkage group 2"/>
</dbReference>
<feature type="transmembrane region" description="Helical" evidence="8">
    <location>
        <begin position="189"/>
        <end position="207"/>
    </location>
</feature>
<feature type="transmembrane region" description="Helical" evidence="8">
    <location>
        <begin position="72"/>
        <end position="92"/>
    </location>
</feature>
<evidence type="ECO:0000256" key="8">
    <source>
        <dbReference type="RuleBase" id="RU363108"/>
    </source>
</evidence>
<dbReference type="GO" id="GO:0030425">
    <property type="term" value="C:dendrite"/>
    <property type="evidence" value="ECO:0000318"/>
    <property type="project" value="GO_Central"/>
</dbReference>
<sequence length="369" mass="42768">MTRAMVRPELDLNSLKCITKVLTILGLLSCSFPKKKLVYCIIFGAIATLTCIEGLRDCPRKYSTPLAKITTILQRYCSVLLVFLTYFFNILFRKKLLNAVKILSKIDETLNSKPLKPVKIRTKVYLVYCSSALVLAAMTTFHLIYEAHGFSYKCGIQYHICNTVISATVCFMMLLMLEIWRRFTILNNYLTIVLGETWTSLSVYHLVEISEIHFDLCQAADDLNRYFEVQVLTIFGVSFYFFISTFFYFFTTGNIIATYDKQFYIHNALIVRALFLFFQLWATVYTSSQVTRESEKTAEIVHTTKRNTLNSSLRVWVELFSHQTIFKRVNFTVLGLFPIEWNVIFGIVCATTNYLIILIQFNDHILKLS</sequence>
<protein>
    <recommendedName>
        <fullName evidence="8">Gustatory receptor</fullName>
    </recommendedName>
</protein>
<dbReference type="GO" id="GO:0007165">
    <property type="term" value="P:signal transduction"/>
    <property type="evidence" value="ECO:0007669"/>
    <property type="project" value="UniProtKB-KW"/>
</dbReference>
<dbReference type="AlphaFoldDB" id="D6WBU1"/>